<dbReference type="CDD" id="cd19166">
    <property type="entry name" value="HemeO-bac"/>
    <property type="match status" value="1"/>
</dbReference>
<dbReference type="eggNOG" id="COG3230">
    <property type="taxonomic scope" value="Bacteria"/>
</dbReference>
<comment type="caution">
    <text evidence="1">The sequence shown here is derived from an EMBL/GenBank/DDBJ whole genome shotgun (WGS) entry which is preliminary data.</text>
</comment>
<dbReference type="OrthoDB" id="9149607at2"/>
<dbReference type="PATRIC" id="fig|1208321.3.peg.1774"/>
<evidence type="ECO:0000313" key="1">
    <source>
        <dbReference type="EMBL" id="ETI60807.1"/>
    </source>
</evidence>
<dbReference type="Gene3D" id="1.20.910.10">
    <property type="entry name" value="Heme oxygenase-like"/>
    <property type="match status" value="1"/>
</dbReference>
<proteinExistence type="predicted"/>
<dbReference type="EMBL" id="AYOZ01000012">
    <property type="protein sequence ID" value="ETI60807.1"/>
    <property type="molecule type" value="Genomic_DNA"/>
</dbReference>
<sequence length="200" mass="22207">MKTIEKDQETLTFAKRLKQSTRVNHDGVDTLVMQSQPFANEKNYANFLRLQHIFHKTVAPLYQNNVLQELFPGLGELPRLSAVESDLNDLGLSTAVDAASVEKITDLHQAIGWLYCSEGSNIGAAFLYKETQKLNFDAEHGANHLAAHPEGRAPHWRKFVAQLDALTLTEQQEALAIQGAMSAFAFYKKTLASLAVQSPL</sequence>
<organism evidence="1 2">
    <name type="scientific">Marinomonas profundimaris</name>
    <dbReference type="NCBI Taxonomy" id="1208321"/>
    <lineage>
        <taxon>Bacteria</taxon>
        <taxon>Pseudomonadati</taxon>
        <taxon>Pseudomonadota</taxon>
        <taxon>Gammaproteobacteria</taxon>
        <taxon>Oceanospirillales</taxon>
        <taxon>Oceanospirillaceae</taxon>
        <taxon>Marinomonas</taxon>
    </lineage>
</organism>
<protein>
    <submittedName>
        <fullName evidence="1">Heme oxygenase</fullName>
    </submittedName>
</protein>
<keyword evidence="2" id="KW-1185">Reference proteome</keyword>
<name>W1RV03_9GAMM</name>
<gene>
    <name evidence="1" type="ORF">D104_08920</name>
</gene>
<reference evidence="1 2" key="1">
    <citation type="journal article" date="2014" name="Genome Announc.">
        <title>Draft Genome Sequence of Marinomonas sp. Strain D104, a Polycyclic Aromatic Hydrocarbon-Degrading Bacterium from the Deep-Sea Sediment of the Arctic Ocean.</title>
        <authorList>
            <person name="Dong C."/>
            <person name="Bai X."/>
            <person name="Lai Q."/>
            <person name="Xie Y."/>
            <person name="Chen X."/>
            <person name="Shao Z."/>
        </authorList>
    </citation>
    <scope>NUCLEOTIDE SEQUENCE [LARGE SCALE GENOMIC DNA]</scope>
    <source>
        <strain evidence="1 2">D104</strain>
    </source>
</reference>
<dbReference type="RefSeq" id="WP_024023922.1">
    <property type="nucleotide sequence ID" value="NZ_AYOZ01000012.1"/>
</dbReference>
<accession>W1RV03</accession>
<dbReference type="GO" id="GO:0004392">
    <property type="term" value="F:heme oxygenase (decyclizing) activity"/>
    <property type="evidence" value="ECO:0007669"/>
    <property type="project" value="InterPro"/>
</dbReference>
<dbReference type="GO" id="GO:0006788">
    <property type="term" value="P:heme oxidation"/>
    <property type="evidence" value="ECO:0007669"/>
    <property type="project" value="InterPro"/>
</dbReference>
<dbReference type="STRING" id="1208321.D104_08920"/>
<dbReference type="AlphaFoldDB" id="W1RV03"/>
<dbReference type="InterPro" id="IPR016084">
    <property type="entry name" value="Haem_Oase-like_multi-hlx"/>
</dbReference>
<dbReference type="SUPFAM" id="SSF48613">
    <property type="entry name" value="Heme oxygenase-like"/>
    <property type="match status" value="1"/>
</dbReference>
<dbReference type="InterPro" id="IPR016053">
    <property type="entry name" value="Haem_Oase-like"/>
</dbReference>
<dbReference type="Proteomes" id="UP000018857">
    <property type="component" value="Unassembled WGS sequence"/>
</dbReference>
<dbReference type="Pfam" id="PF01126">
    <property type="entry name" value="Heme_oxygenase"/>
    <property type="match status" value="1"/>
</dbReference>
<evidence type="ECO:0000313" key="2">
    <source>
        <dbReference type="Proteomes" id="UP000018857"/>
    </source>
</evidence>